<accession>A0ABM1LSS0</accession>
<gene>
    <name evidence="2" type="primary">LOC107881345</name>
</gene>
<protein>
    <submittedName>
        <fullName evidence="2">Uncharacterized protein LOC107881345</fullName>
    </submittedName>
</protein>
<dbReference type="PANTHER" id="PTHR47481">
    <property type="match status" value="1"/>
</dbReference>
<organism evidence="1 2">
    <name type="scientific">Prunus mume</name>
    <name type="common">Japanese apricot</name>
    <name type="synonym">Armeniaca mume</name>
    <dbReference type="NCBI Taxonomy" id="102107"/>
    <lineage>
        <taxon>Eukaryota</taxon>
        <taxon>Viridiplantae</taxon>
        <taxon>Streptophyta</taxon>
        <taxon>Embryophyta</taxon>
        <taxon>Tracheophyta</taxon>
        <taxon>Spermatophyta</taxon>
        <taxon>Magnoliopsida</taxon>
        <taxon>eudicotyledons</taxon>
        <taxon>Gunneridae</taxon>
        <taxon>Pentapetalae</taxon>
        <taxon>rosids</taxon>
        <taxon>fabids</taxon>
        <taxon>Rosales</taxon>
        <taxon>Rosaceae</taxon>
        <taxon>Amygdaloideae</taxon>
        <taxon>Amygdaleae</taxon>
        <taxon>Prunus</taxon>
    </lineage>
</organism>
<name>A0ABM1LSS0_PRUMU</name>
<evidence type="ECO:0000313" key="1">
    <source>
        <dbReference type="Proteomes" id="UP000694861"/>
    </source>
</evidence>
<keyword evidence="1" id="KW-1185">Reference proteome</keyword>
<dbReference type="GeneID" id="107881345"/>
<dbReference type="RefSeq" id="XP_016650447.1">
    <property type="nucleotide sequence ID" value="XM_016794961.1"/>
</dbReference>
<dbReference type="Pfam" id="PF14223">
    <property type="entry name" value="Retrotran_gag_2"/>
    <property type="match status" value="1"/>
</dbReference>
<evidence type="ECO:0000313" key="2">
    <source>
        <dbReference type="RefSeq" id="XP_016650447.1"/>
    </source>
</evidence>
<sequence>MASSDSLPLPSSSSSSSSLSTFSASAIPSHHIATLIPVKLNRDNYLLWKSLFTPILQNADLYGLLDGSDQCPPQFLPTLESNPAYPTWVARDRTCKIWLHAAISESVLPYTVGCSSAQSLWDNLEKRFSAITRSHILQLKGQLQTLKKGSDPMMLYLEKIKALADGLAAAGAPLADLDLIAHILRGLPPEYDSFGTSIRVRSDPIDPDAPKLDFINDWTTEVSTNSI</sequence>
<reference evidence="2" key="2">
    <citation type="submission" date="2025-08" db="UniProtKB">
        <authorList>
            <consortium name="RefSeq"/>
        </authorList>
    </citation>
    <scope>IDENTIFICATION</scope>
</reference>
<dbReference type="Proteomes" id="UP000694861">
    <property type="component" value="Linkage group LG6"/>
</dbReference>
<dbReference type="PANTHER" id="PTHR47481:SF31">
    <property type="entry name" value="OS01G0873500 PROTEIN"/>
    <property type="match status" value="1"/>
</dbReference>
<proteinExistence type="predicted"/>
<reference evidence="1" key="1">
    <citation type="journal article" date="2012" name="Nat. Commun.">
        <title>The genome of Prunus mume.</title>
        <authorList>
            <person name="Zhang Q."/>
            <person name="Chen W."/>
            <person name="Sun L."/>
            <person name="Zhao F."/>
            <person name="Huang B."/>
            <person name="Yang W."/>
            <person name="Tao Y."/>
            <person name="Wang J."/>
            <person name="Yuan Z."/>
            <person name="Fan G."/>
            <person name="Xing Z."/>
            <person name="Han C."/>
            <person name="Pan H."/>
            <person name="Zhong X."/>
            <person name="Shi W."/>
            <person name="Liang X."/>
            <person name="Du D."/>
            <person name="Sun F."/>
            <person name="Xu Z."/>
            <person name="Hao R."/>
            <person name="Lv T."/>
            <person name="Lv Y."/>
            <person name="Zheng Z."/>
            <person name="Sun M."/>
            <person name="Luo L."/>
            <person name="Cai M."/>
            <person name="Gao Y."/>
            <person name="Wang J."/>
            <person name="Yin Y."/>
            <person name="Xu X."/>
            <person name="Cheng T."/>
            <person name="Wang J."/>
        </authorList>
    </citation>
    <scope>NUCLEOTIDE SEQUENCE [LARGE SCALE GENOMIC DNA]</scope>
</reference>